<feature type="compositionally biased region" description="Polar residues" evidence="1">
    <location>
        <begin position="586"/>
        <end position="601"/>
    </location>
</feature>
<dbReference type="EMBL" id="BKCJ010010430">
    <property type="protein sequence ID" value="GEU91558.1"/>
    <property type="molecule type" value="Genomic_DNA"/>
</dbReference>
<feature type="compositionally biased region" description="Basic residues" evidence="1">
    <location>
        <begin position="167"/>
        <end position="181"/>
    </location>
</feature>
<dbReference type="CDD" id="cd09272">
    <property type="entry name" value="RNase_HI_RT_Ty1"/>
    <property type="match status" value="1"/>
</dbReference>
<feature type="region of interest" description="Disordered" evidence="1">
    <location>
        <begin position="129"/>
        <end position="192"/>
    </location>
</feature>
<evidence type="ECO:0000313" key="2">
    <source>
        <dbReference type="EMBL" id="GEU91558.1"/>
    </source>
</evidence>
<gene>
    <name evidence="2" type="ORF">Tci_063536</name>
</gene>
<proteinExistence type="predicted"/>
<evidence type="ECO:0000256" key="1">
    <source>
        <dbReference type="SAM" id="MobiDB-lite"/>
    </source>
</evidence>
<comment type="caution">
    <text evidence="2">The sequence shown here is derived from an EMBL/GenBank/DDBJ whole genome shotgun (WGS) entry which is preliminary data.</text>
</comment>
<accession>A0A6L2NZ64</accession>
<dbReference type="AlphaFoldDB" id="A0A6L2NZ64"/>
<feature type="compositionally biased region" description="Basic and acidic residues" evidence="1">
    <location>
        <begin position="325"/>
        <end position="346"/>
    </location>
</feature>
<feature type="region of interest" description="Disordered" evidence="1">
    <location>
        <begin position="556"/>
        <end position="601"/>
    </location>
</feature>
<feature type="region of interest" description="Disordered" evidence="1">
    <location>
        <begin position="304"/>
        <end position="357"/>
    </location>
</feature>
<evidence type="ECO:0008006" key="3">
    <source>
        <dbReference type="Google" id="ProtNLM"/>
    </source>
</evidence>
<sequence>MQMVYDNVGNQVRHNALQNDRNKVGQNSVQNLVIQIVENINGLSVVSEITNQYGNRNVVTTPAEGNVKPRKRDVAYLQQQLQITQEEDAGIQRTQEEFEFMDAANAYEETERVKVNCTSEDTLQQASTFRTQSDNAPVYDSDGSTKYVNGMKSRKKNQCANVSKSANQKKHKENVKKSKKSGSKESLASPSKPRSFLRWLPTVIEFGDSYKAPPEETAKDKGPAGEVSSSTKKKGRTMAITDEDMQKRKYDVKARTTLLLAPADEHQFRFSKYDSSKELWEAILKTFGGNEATKKTKKNRLKQQYGNFKDEGSETLEQTFNRSPKSQDRGKRESYKKDPKEDEASKNHALMADEEEVPTEYALMAKSSSSSDNEDLSWMGLPEFVDDTVTNYTRPTPSIDVSKSVSKEQEERWKSNHPCFFEQGGSSGNIVIKPVIKFVKEFSCPNATKVNNNENARKPTVKYAEMYRNNSQRPRGIPQDNINDKEYWDSGCSRHMIGNISYLFEYEPFNGGYVSFGHEREKIIDVHQAVKENESSIRFIVLPNWFYEAQMATSNKDARKDDAIPDKNSLQKKQQEVNGDKEVPKSSRNSNPTPSSKVSTNDLFELPSSLIVETEVPTVSLPILTVSLSVPSVTSSVPIIISRGGSSFPELLSLGNAMSFENRLKNFFGDTSNAVSLNEVEADLSNMETAIQVSPTPTLRIHKDHPKSQIIGPIDTHYCLFSCFLLQKEPKKIVDALKDPRWVEAMQQELLQLQVLQKKDGIFLSQDKYVGDILKKIRYTNIRAAKTPMDRENPWGKDGTGKDVELHLHRSMIRSLMYLTTSRPDIMFAICACARHQVTPKECHLHAVKRIFSDYGGANQDKKSTTGGCQFLGGRLISWQCKKQTIVATSITKAEYVAVASDYGQVLWIQNQLLDYGSDSEQRTHEFMHIYLASASVCMDGVGSLLIIEDKLILLGIFPPVGPNLFRY</sequence>
<dbReference type="PANTHER" id="PTHR11439">
    <property type="entry name" value="GAG-POL-RELATED RETROTRANSPOSON"/>
    <property type="match status" value="1"/>
</dbReference>
<feature type="compositionally biased region" description="Basic and acidic residues" evidence="1">
    <location>
        <begin position="573"/>
        <end position="585"/>
    </location>
</feature>
<dbReference type="PANTHER" id="PTHR11439:SF495">
    <property type="entry name" value="REVERSE TRANSCRIPTASE, RNA-DEPENDENT DNA POLYMERASE-RELATED"/>
    <property type="match status" value="1"/>
</dbReference>
<organism evidence="2">
    <name type="scientific">Tanacetum cinerariifolium</name>
    <name type="common">Dalmatian daisy</name>
    <name type="synonym">Chrysanthemum cinerariifolium</name>
    <dbReference type="NCBI Taxonomy" id="118510"/>
    <lineage>
        <taxon>Eukaryota</taxon>
        <taxon>Viridiplantae</taxon>
        <taxon>Streptophyta</taxon>
        <taxon>Embryophyta</taxon>
        <taxon>Tracheophyta</taxon>
        <taxon>Spermatophyta</taxon>
        <taxon>Magnoliopsida</taxon>
        <taxon>eudicotyledons</taxon>
        <taxon>Gunneridae</taxon>
        <taxon>Pentapetalae</taxon>
        <taxon>asterids</taxon>
        <taxon>campanulids</taxon>
        <taxon>Asterales</taxon>
        <taxon>Asteraceae</taxon>
        <taxon>Asteroideae</taxon>
        <taxon>Anthemideae</taxon>
        <taxon>Anthemidinae</taxon>
        <taxon>Tanacetum</taxon>
    </lineage>
</organism>
<feature type="compositionally biased region" description="Basic and acidic residues" evidence="1">
    <location>
        <begin position="556"/>
        <end position="565"/>
    </location>
</feature>
<feature type="compositionally biased region" description="Polar residues" evidence="1">
    <location>
        <begin position="315"/>
        <end position="324"/>
    </location>
</feature>
<feature type="compositionally biased region" description="Basic and acidic residues" evidence="1">
    <location>
        <begin position="213"/>
        <end position="223"/>
    </location>
</feature>
<name>A0A6L2NZ64_TANCI</name>
<protein>
    <recommendedName>
        <fullName evidence="3">Reverse transcriptase Ty1/copia-type domain-containing protein</fullName>
    </recommendedName>
</protein>
<reference evidence="2" key="1">
    <citation type="journal article" date="2019" name="Sci. Rep.">
        <title>Draft genome of Tanacetum cinerariifolium, the natural source of mosquito coil.</title>
        <authorList>
            <person name="Yamashiro T."/>
            <person name="Shiraishi A."/>
            <person name="Satake H."/>
            <person name="Nakayama K."/>
        </authorList>
    </citation>
    <scope>NUCLEOTIDE SEQUENCE</scope>
</reference>
<feature type="region of interest" description="Disordered" evidence="1">
    <location>
        <begin position="210"/>
        <end position="240"/>
    </location>
</feature>